<evidence type="ECO:0000313" key="3">
    <source>
        <dbReference type="EMBL" id="OQR92282.1"/>
    </source>
</evidence>
<evidence type="ECO:0000259" key="2">
    <source>
        <dbReference type="Pfam" id="PF05641"/>
    </source>
</evidence>
<keyword evidence="4" id="KW-1185">Reference proteome</keyword>
<dbReference type="AlphaFoldDB" id="A0A1V9Z304"/>
<gene>
    <name evidence="3" type="ORF">ACHHYP_03851</name>
</gene>
<protein>
    <recommendedName>
        <fullName evidence="2">Agenet-like domain-containing protein</fullName>
    </recommendedName>
</protein>
<reference evidence="3 4" key="1">
    <citation type="journal article" date="2014" name="Genome Biol. Evol.">
        <title>The secreted proteins of Achlya hypogyna and Thraustotheca clavata identify the ancestral oomycete secretome and reveal gene acquisitions by horizontal gene transfer.</title>
        <authorList>
            <person name="Misner I."/>
            <person name="Blouin N."/>
            <person name="Leonard G."/>
            <person name="Richards T.A."/>
            <person name="Lane C.E."/>
        </authorList>
    </citation>
    <scope>NUCLEOTIDE SEQUENCE [LARGE SCALE GENOMIC DNA]</scope>
    <source>
        <strain evidence="3 4">ATCC 48635</strain>
    </source>
</reference>
<evidence type="ECO:0000313" key="4">
    <source>
        <dbReference type="Proteomes" id="UP000243579"/>
    </source>
</evidence>
<dbReference type="EMBL" id="JNBR01000469">
    <property type="protein sequence ID" value="OQR92282.1"/>
    <property type="molecule type" value="Genomic_DNA"/>
</dbReference>
<proteinExistence type="predicted"/>
<name>A0A1V9Z304_ACHHY</name>
<comment type="caution">
    <text evidence="3">The sequence shown here is derived from an EMBL/GenBank/DDBJ whole genome shotgun (WGS) entry which is preliminary data.</text>
</comment>
<sequence length="139" mass="15295">MKDRDAMAAPEVGAKVERDIDGLWFPGTVVRVHDGETCDVQYDEDNKIEEAVPLAEIRRFDAERLGNQAPPRSYTSHGHRDESSSLLLQPDYDPNKAPTVVVHNKGEANGGNGYIINGLETNVAAGNGLRGIRWLRVNT</sequence>
<organism evidence="3 4">
    <name type="scientific">Achlya hypogyna</name>
    <name type="common">Oomycete</name>
    <name type="synonym">Protoachlya hypogyna</name>
    <dbReference type="NCBI Taxonomy" id="1202772"/>
    <lineage>
        <taxon>Eukaryota</taxon>
        <taxon>Sar</taxon>
        <taxon>Stramenopiles</taxon>
        <taxon>Oomycota</taxon>
        <taxon>Saprolegniomycetes</taxon>
        <taxon>Saprolegniales</taxon>
        <taxon>Achlyaceae</taxon>
        <taxon>Achlya</taxon>
    </lineage>
</organism>
<accession>A0A1V9Z304</accession>
<dbReference type="Gene3D" id="2.30.30.140">
    <property type="match status" value="1"/>
</dbReference>
<dbReference type="OrthoDB" id="58637at2759"/>
<dbReference type="Pfam" id="PF05641">
    <property type="entry name" value="Agenet"/>
    <property type="match status" value="1"/>
</dbReference>
<dbReference type="Proteomes" id="UP000243579">
    <property type="component" value="Unassembled WGS sequence"/>
</dbReference>
<dbReference type="InterPro" id="IPR008395">
    <property type="entry name" value="Agenet-like_dom"/>
</dbReference>
<feature type="domain" description="Agenet-like" evidence="2">
    <location>
        <begin position="17"/>
        <end position="58"/>
    </location>
</feature>
<evidence type="ECO:0000256" key="1">
    <source>
        <dbReference type="SAM" id="MobiDB-lite"/>
    </source>
</evidence>
<feature type="region of interest" description="Disordered" evidence="1">
    <location>
        <begin position="61"/>
        <end position="104"/>
    </location>
</feature>
<dbReference type="CDD" id="cd20384">
    <property type="entry name" value="Tudor_ZGPAT"/>
    <property type="match status" value="1"/>
</dbReference>